<dbReference type="AlphaFoldDB" id="A0A4P9XX79"/>
<keyword evidence="8" id="KW-1185">Reference proteome</keyword>
<dbReference type="OrthoDB" id="1716816at2759"/>
<dbReference type="Gene3D" id="3.50.50.60">
    <property type="entry name" value="FAD/NAD(P)-binding domain"/>
    <property type="match status" value="1"/>
</dbReference>
<protein>
    <recommendedName>
        <fullName evidence="6">FAD-binding domain-containing protein</fullName>
    </recommendedName>
</protein>
<accession>A0A4P9XX79</accession>
<name>A0A4P9XX79_9FUNG</name>
<evidence type="ECO:0000256" key="2">
    <source>
        <dbReference type="ARBA" id="ARBA00022630"/>
    </source>
</evidence>
<proteinExistence type="predicted"/>
<keyword evidence="4" id="KW-0560">Oxidoreductase</keyword>
<dbReference type="InterPro" id="IPR036188">
    <property type="entry name" value="FAD/NAD-bd_sf"/>
</dbReference>
<keyword evidence="2" id="KW-0285">Flavoprotein</keyword>
<evidence type="ECO:0000256" key="4">
    <source>
        <dbReference type="ARBA" id="ARBA00023002"/>
    </source>
</evidence>
<comment type="cofactor">
    <cofactor evidence="1">
        <name>FAD</name>
        <dbReference type="ChEBI" id="CHEBI:57692"/>
    </cofactor>
</comment>
<evidence type="ECO:0000259" key="6">
    <source>
        <dbReference type="Pfam" id="PF01494"/>
    </source>
</evidence>
<dbReference type="Gene3D" id="3.30.70.2450">
    <property type="match status" value="1"/>
</dbReference>
<dbReference type="EMBL" id="KZ992460">
    <property type="protein sequence ID" value="RKP10281.1"/>
    <property type="molecule type" value="Genomic_DNA"/>
</dbReference>
<evidence type="ECO:0000256" key="3">
    <source>
        <dbReference type="ARBA" id="ARBA00022827"/>
    </source>
</evidence>
<evidence type="ECO:0000313" key="8">
    <source>
        <dbReference type="Proteomes" id="UP000271241"/>
    </source>
</evidence>
<dbReference type="PANTHER" id="PTHR43004:SF19">
    <property type="entry name" value="BINDING MONOOXYGENASE, PUTATIVE (JCVI)-RELATED"/>
    <property type="match status" value="1"/>
</dbReference>
<organism evidence="7 8">
    <name type="scientific">Thamnocephalis sphaerospora</name>
    <dbReference type="NCBI Taxonomy" id="78915"/>
    <lineage>
        <taxon>Eukaryota</taxon>
        <taxon>Fungi</taxon>
        <taxon>Fungi incertae sedis</taxon>
        <taxon>Zoopagomycota</taxon>
        <taxon>Zoopagomycotina</taxon>
        <taxon>Zoopagomycetes</taxon>
        <taxon>Zoopagales</taxon>
        <taxon>Sigmoideomycetaceae</taxon>
        <taxon>Thamnocephalis</taxon>
    </lineage>
</organism>
<gene>
    <name evidence="7" type="ORF">THASP1DRAFT_27919</name>
</gene>
<keyword evidence="5" id="KW-1133">Transmembrane helix</keyword>
<dbReference type="PANTHER" id="PTHR43004">
    <property type="entry name" value="TRK SYSTEM POTASSIUM UPTAKE PROTEIN"/>
    <property type="match status" value="1"/>
</dbReference>
<dbReference type="PRINTS" id="PR00420">
    <property type="entry name" value="RNGMNOXGNASE"/>
</dbReference>
<dbReference type="InterPro" id="IPR050641">
    <property type="entry name" value="RIFMO-like"/>
</dbReference>
<dbReference type="Pfam" id="PF01494">
    <property type="entry name" value="FAD_binding_3"/>
    <property type="match status" value="2"/>
</dbReference>
<dbReference type="InterPro" id="IPR038220">
    <property type="entry name" value="PHOX_C_sf"/>
</dbReference>
<feature type="domain" description="FAD-binding" evidence="6">
    <location>
        <begin position="232"/>
        <end position="418"/>
    </location>
</feature>
<dbReference type="SUPFAM" id="SSF51905">
    <property type="entry name" value="FAD/NAD(P)-binding domain"/>
    <property type="match status" value="1"/>
</dbReference>
<dbReference type="GO" id="GO:0071949">
    <property type="term" value="F:FAD binding"/>
    <property type="evidence" value="ECO:0007669"/>
    <property type="project" value="InterPro"/>
</dbReference>
<dbReference type="GO" id="GO:0016709">
    <property type="term" value="F:oxidoreductase activity, acting on paired donors, with incorporation or reduction of molecular oxygen, NAD(P)H as one donor, and incorporation of one atom of oxygen"/>
    <property type="evidence" value="ECO:0007669"/>
    <property type="project" value="UniProtKB-ARBA"/>
</dbReference>
<reference evidence="8" key="1">
    <citation type="journal article" date="2018" name="Nat. Microbiol.">
        <title>Leveraging single-cell genomics to expand the fungal tree of life.</title>
        <authorList>
            <person name="Ahrendt S.R."/>
            <person name="Quandt C.A."/>
            <person name="Ciobanu D."/>
            <person name="Clum A."/>
            <person name="Salamov A."/>
            <person name="Andreopoulos B."/>
            <person name="Cheng J.F."/>
            <person name="Woyke T."/>
            <person name="Pelin A."/>
            <person name="Henrissat B."/>
            <person name="Reynolds N.K."/>
            <person name="Benny G.L."/>
            <person name="Smith M.E."/>
            <person name="James T.Y."/>
            <person name="Grigoriev I.V."/>
        </authorList>
    </citation>
    <scope>NUCLEOTIDE SEQUENCE [LARGE SCALE GENOMIC DNA]</scope>
    <source>
        <strain evidence="8">RSA 1356</strain>
    </source>
</reference>
<evidence type="ECO:0000313" key="7">
    <source>
        <dbReference type="EMBL" id="RKP10281.1"/>
    </source>
</evidence>
<keyword evidence="5" id="KW-0812">Transmembrane</keyword>
<feature type="transmembrane region" description="Helical" evidence="5">
    <location>
        <begin position="52"/>
        <end position="73"/>
    </location>
</feature>
<evidence type="ECO:0000256" key="5">
    <source>
        <dbReference type="SAM" id="Phobius"/>
    </source>
</evidence>
<dbReference type="Gene3D" id="3.40.30.20">
    <property type="match status" value="1"/>
</dbReference>
<keyword evidence="5" id="KW-0472">Membrane</keyword>
<sequence length="692" mass="76293">MTVHEDPAASHEEDATNVNAVLATTITAANGQSEALRTTSTMIDIPVERPPVIIVGAGAAGLTCALVLVHLGVPVEIYDKISKPTDEWRAVNVYPSAIEVLARYGIAEELAKIGKPTTGICTYINGQCVKSHKAHLIRSEFPTQYICAQHHTEHVIRKRLEKMGVFVQYNNELVDYAVNKDAGQQNGDAAVMVNLKRIAHDALSVDSECATKSSSVDIESQLVEDPFTFARSATYLVGCDGSHSRVRKLMGATMEGRTLDGLAVIADVKVDLHWLGLSSYIATPEGSIVAFRVLSDYEYRVFADWGENDPPLSKESFIAVMRRRLAPRNPGDIQVLRIAQFRINERRASHFVSADGRAFLAGDATRSHGPDGGQGLNTAIADGENLAWKLAMVYHGYAHPRLLDTYTPERMAAADQAISIASTILARRRAVLRAFLSIRFSKLLAGDSTDAERNMAEFIMQLKVHYPVNDNDAIEGELPSWKPLCAPAWWQWWPFFTCTPEMAAQNLCAPGTRALDGAAILLSDGNRQEHRLRHWQIQHPGTYNVLVFIDCRLVNNANAGQPATLTDTALQQLHALNTELAQFLSTVSIAYLLHDDHMNIERSSARSPVVRAIADQLCRHFPESWVFADQVQGPRYDNLGLAGLYACSLRNMHVAYLIRPDAYVACRAPLASATAAFCRHLDRLLVRQTAQP</sequence>
<dbReference type="InterPro" id="IPR002938">
    <property type="entry name" value="FAD-bd"/>
</dbReference>
<dbReference type="Proteomes" id="UP000271241">
    <property type="component" value="Unassembled WGS sequence"/>
</dbReference>
<evidence type="ECO:0000256" key="1">
    <source>
        <dbReference type="ARBA" id="ARBA00001974"/>
    </source>
</evidence>
<feature type="domain" description="FAD-binding" evidence="6">
    <location>
        <begin position="51"/>
        <end position="175"/>
    </location>
</feature>
<keyword evidence="3" id="KW-0274">FAD</keyword>
<dbReference type="STRING" id="78915.A0A4P9XX79"/>